<evidence type="ECO:0000256" key="1">
    <source>
        <dbReference type="SAM" id="MobiDB-lite"/>
    </source>
</evidence>
<feature type="region of interest" description="Disordered" evidence="1">
    <location>
        <begin position="257"/>
        <end position="276"/>
    </location>
</feature>
<feature type="compositionally biased region" description="Polar residues" evidence="1">
    <location>
        <begin position="14"/>
        <end position="26"/>
    </location>
</feature>
<organism evidence="2 3">
    <name type="scientific">Mesorhabditis belari</name>
    <dbReference type="NCBI Taxonomy" id="2138241"/>
    <lineage>
        <taxon>Eukaryota</taxon>
        <taxon>Metazoa</taxon>
        <taxon>Ecdysozoa</taxon>
        <taxon>Nematoda</taxon>
        <taxon>Chromadorea</taxon>
        <taxon>Rhabditida</taxon>
        <taxon>Rhabditina</taxon>
        <taxon>Rhabditomorpha</taxon>
        <taxon>Rhabditoidea</taxon>
        <taxon>Rhabditidae</taxon>
        <taxon>Mesorhabditinae</taxon>
        <taxon>Mesorhabditis</taxon>
    </lineage>
</organism>
<dbReference type="Proteomes" id="UP000887575">
    <property type="component" value="Unassembled WGS sequence"/>
</dbReference>
<name>A0AAF3EIQ7_9BILA</name>
<sequence length="529" mass="58450">MLGGKKHSTRDLTAKNSSTKDVTTKSVVGPPRRKYGIKGFFGRFKRVSKSSSKSSSPPVITSPGSPEKTRSNNTTHSMQSNEEASLKSGESLPTPFKENANLRTILYGNSSTSLHQELGTASNKENSFESIPKLGAVSPICEGIDAKLHSELSITRSFSTLSINRSAKTNTRNLRRVNSSNSPTTPVSRLRTYQPKRTTATIPEHGETSTPTFEDFSHDGFGSRRITLGDPTELLKVPITPQAARGNALSRKLLSSDLSTPRSFGGSNNSRQISHDETQMGISMLVRRDTLDSQKQAPALKRRRFSEVSNFKIIKQRMAQKACSEDADQEKLIRFQGSTKLIQDVVKFEPCGYRGVVIDATTDGKPYSRFSKSVIRALEAERLLLDSVLGVIPNPFLKVIVANNYAQGIVLLIALVRVKPPTIAYARGGYSGALTRGFGMGLVDFVMGPCFQEEETLSQEFADALLRTIYMEVNSQPNKTIQINVHTDGSASDHQTLMNIWEKIESEKRETKRRCVPKMSEFHPKNFVI</sequence>
<evidence type="ECO:0000313" key="2">
    <source>
        <dbReference type="Proteomes" id="UP000887575"/>
    </source>
</evidence>
<dbReference type="AlphaFoldDB" id="A0AAF3EIQ7"/>
<feature type="compositionally biased region" description="Polar residues" evidence="1">
    <location>
        <begin position="257"/>
        <end position="272"/>
    </location>
</feature>
<feature type="compositionally biased region" description="Polar residues" evidence="1">
    <location>
        <begin position="71"/>
        <end position="83"/>
    </location>
</feature>
<reference evidence="3" key="1">
    <citation type="submission" date="2024-02" db="UniProtKB">
        <authorList>
            <consortium name="WormBaseParasite"/>
        </authorList>
    </citation>
    <scope>IDENTIFICATION</scope>
</reference>
<feature type="region of interest" description="Disordered" evidence="1">
    <location>
        <begin position="167"/>
        <end position="222"/>
    </location>
</feature>
<evidence type="ECO:0000313" key="3">
    <source>
        <dbReference type="WBParaSite" id="MBELARI_LOCUS1386"/>
    </source>
</evidence>
<keyword evidence="2" id="KW-1185">Reference proteome</keyword>
<protein>
    <submittedName>
        <fullName evidence="3">Uncharacterized protein</fullName>
    </submittedName>
</protein>
<feature type="region of interest" description="Disordered" evidence="1">
    <location>
        <begin position="1"/>
        <end position="95"/>
    </location>
</feature>
<accession>A0AAF3EIQ7</accession>
<dbReference type="WBParaSite" id="MBELARI_LOCUS1386">
    <property type="protein sequence ID" value="MBELARI_LOCUS1386"/>
    <property type="gene ID" value="MBELARI_LOCUS1386"/>
</dbReference>
<feature type="compositionally biased region" description="Polar residues" evidence="1">
    <location>
        <begin position="167"/>
        <end position="187"/>
    </location>
</feature>
<proteinExistence type="predicted"/>